<evidence type="ECO:0000256" key="1">
    <source>
        <dbReference type="SAM" id="Coils"/>
    </source>
</evidence>
<evidence type="ECO:0000256" key="2">
    <source>
        <dbReference type="SAM" id="SignalP"/>
    </source>
</evidence>
<keyword evidence="1" id="KW-0175">Coiled coil</keyword>
<feature type="signal peptide" evidence="2">
    <location>
        <begin position="1"/>
        <end position="18"/>
    </location>
</feature>
<dbReference type="OrthoDB" id="743778at2"/>
<name>A0A3N4MPI3_9BACT</name>
<evidence type="ECO:0000313" key="3">
    <source>
        <dbReference type="EMBL" id="RPD42000.1"/>
    </source>
</evidence>
<keyword evidence="2" id="KW-0732">Signal</keyword>
<protein>
    <submittedName>
        <fullName evidence="3">Uncharacterized protein</fullName>
    </submittedName>
</protein>
<feature type="chain" id="PRO_5017954839" evidence="2">
    <location>
        <begin position="19"/>
        <end position="383"/>
    </location>
</feature>
<accession>A0A3N4MPI3</accession>
<organism evidence="3 4">
    <name type="scientific">Chitinophaga barathri</name>
    <dbReference type="NCBI Taxonomy" id="1647451"/>
    <lineage>
        <taxon>Bacteria</taxon>
        <taxon>Pseudomonadati</taxon>
        <taxon>Bacteroidota</taxon>
        <taxon>Chitinophagia</taxon>
        <taxon>Chitinophagales</taxon>
        <taxon>Chitinophagaceae</taxon>
        <taxon>Chitinophaga</taxon>
    </lineage>
</organism>
<reference evidence="4" key="1">
    <citation type="submission" date="2018-11" db="EMBL/GenBank/DDBJ databases">
        <title>Chitinophaga lutea sp.nov., isolate from arsenic contaminated soil.</title>
        <authorList>
            <person name="Zong Y."/>
        </authorList>
    </citation>
    <scope>NUCLEOTIDE SEQUENCE [LARGE SCALE GENOMIC DNA]</scope>
    <source>
        <strain evidence="4">YLT18</strain>
    </source>
</reference>
<dbReference type="RefSeq" id="WP_120514974.1">
    <property type="nucleotide sequence ID" value="NZ_QXZY01000002.1"/>
</dbReference>
<proteinExistence type="predicted"/>
<keyword evidence="4" id="KW-1185">Reference proteome</keyword>
<gene>
    <name evidence="3" type="ORF">EG028_07530</name>
</gene>
<sequence>MKKIIAILLCCCPLVLFAQDTSFMVGGDADKFYPVTFRDWGWAANTATELEIGRSVMHTNFTNAGSIIAKFRFHMSNWGHGSNFIDADIRSAAPGATYADFIAGYADATTGNGALVMVVWLRGGGLSYYIKSNYQISATVYVPGPYVTTIGASYGHKTGVDGYVNNQGPSIGGRLVVRDAGRSVIAGQLGLGTYTTSNNLSLPDVSLNDLPVGISWYNATANPTEYGIHRTAGAWAAPAYQQLRLGWKTGILLEPGTGYTKSFVNITGDGLRVTSGSVGIGTTVTGDYKLAVEGTVGARKIKVTSVPNWADHVFSAAHQRPGLLELEQYIHQHKHLPGIPTEAEVKRDGIDVVEMNAKLLEKVEELTLYIIELKKEVEALKKK</sequence>
<dbReference type="AlphaFoldDB" id="A0A3N4MPI3"/>
<comment type="caution">
    <text evidence="3">The sequence shown here is derived from an EMBL/GenBank/DDBJ whole genome shotgun (WGS) entry which is preliminary data.</text>
</comment>
<evidence type="ECO:0000313" key="4">
    <source>
        <dbReference type="Proteomes" id="UP000279089"/>
    </source>
</evidence>
<dbReference type="Proteomes" id="UP000279089">
    <property type="component" value="Unassembled WGS sequence"/>
</dbReference>
<feature type="coiled-coil region" evidence="1">
    <location>
        <begin position="356"/>
        <end position="383"/>
    </location>
</feature>
<dbReference type="EMBL" id="RMBX01000003">
    <property type="protein sequence ID" value="RPD42000.1"/>
    <property type="molecule type" value="Genomic_DNA"/>
</dbReference>